<name>A0A6A3LES4_9STRA</name>
<proteinExistence type="predicted"/>
<evidence type="ECO:0000313" key="6">
    <source>
        <dbReference type="Proteomes" id="UP000434957"/>
    </source>
</evidence>
<feature type="signal peptide" evidence="1">
    <location>
        <begin position="1"/>
        <end position="24"/>
    </location>
</feature>
<dbReference type="Proteomes" id="UP000435112">
    <property type="component" value="Unassembled WGS sequence"/>
</dbReference>
<evidence type="ECO:0008006" key="8">
    <source>
        <dbReference type="Google" id="ProtNLM"/>
    </source>
</evidence>
<dbReference type="AlphaFoldDB" id="A0A6A3LES4"/>
<keyword evidence="6" id="KW-1185">Reference proteome</keyword>
<comment type="caution">
    <text evidence="2">The sequence shown here is derived from an EMBL/GenBank/DDBJ whole genome shotgun (WGS) entry which is preliminary data.</text>
</comment>
<evidence type="ECO:0000256" key="1">
    <source>
        <dbReference type="SAM" id="SignalP"/>
    </source>
</evidence>
<dbReference type="EMBL" id="QXFV01001047">
    <property type="protein sequence ID" value="KAE9016885.1"/>
    <property type="molecule type" value="Genomic_DNA"/>
</dbReference>
<gene>
    <name evidence="2" type="ORF">PR001_g14537</name>
    <name evidence="3" type="ORF">PR002_g9271</name>
    <name evidence="4" type="ORF">PR003_g15540</name>
</gene>
<evidence type="ECO:0000313" key="7">
    <source>
        <dbReference type="Proteomes" id="UP000435112"/>
    </source>
</evidence>
<dbReference type="Proteomes" id="UP000434957">
    <property type="component" value="Unassembled WGS sequence"/>
</dbReference>
<dbReference type="EMBL" id="QXFT01001083">
    <property type="protein sequence ID" value="KAE9329510.1"/>
    <property type="molecule type" value="Genomic_DNA"/>
</dbReference>
<evidence type="ECO:0000313" key="5">
    <source>
        <dbReference type="Proteomes" id="UP000429607"/>
    </source>
</evidence>
<dbReference type="OrthoDB" id="10299716at2759"/>
<evidence type="ECO:0000313" key="4">
    <source>
        <dbReference type="EMBL" id="KAE9329510.1"/>
    </source>
</evidence>
<evidence type="ECO:0000313" key="3">
    <source>
        <dbReference type="EMBL" id="KAE9032252.1"/>
    </source>
</evidence>
<sequence>MTLSQKAVALAVCSAAITAAGAAAVGIEKKAKANKLTARQLDFERLLRDSTEDAWFRANLRCSKITFQRLVNLLASTSSGGFTPTRRACDPTIGCNHRKGGGSARKLIQGVCICHIFFAAAKIFSPQERL</sequence>
<keyword evidence="1" id="KW-0732">Signal</keyword>
<evidence type="ECO:0000313" key="2">
    <source>
        <dbReference type="EMBL" id="KAE9016885.1"/>
    </source>
</evidence>
<reference evidence="5 7" key="1">
    <citation type="submission" date="2018-09" db="EMBL/GenBank/DDBJ databases">
        <title>Genomic investigation of the strawberry pathogen Phytophthora fragariae indicates pathogenicity is determined by transcriptional variation in three key races.</title>
        <authorList>
            <person name="Adams T.M."/>
            <person name="Armitage A.D."/>
            <person name="Sobczyk M.K."/>
            <person name="Bates H.J."/>
            <person name="Dunwell J.M."/>
            <person name="Nellist C.F."/>
            <person name="Harrison R.J."/>
        </authorList>
    </citation>
    <scope>NUCLEOTIDE SEQUENCE [LARGE SCALE GENOMIC DNA]</scope>
    <source>
        <strain evidence="2 5">SCRP249</strain>
        <strain evidence="3 7">SCRP324</strain>
        <strain evidence="4 6">SCRP333</strain>
    </source>
</reference>
<protein>
    <recommendedName>
        <fullName evidence="8">RxLR effector protein</fullName>
    </recommendedName>
</protein>
<accession>A0A6A3LES4</accession>
<dbReference type="Proteomes" id="UP000429607">
    <property type="component" value="Unassembled WGS sequence"/>
</dbReference>
<organism evidence="2 5">
    <name type="scientific">Phytophthora rubi</name>
    <dbReference type="NCBI Taxonomy" id="129364"/>
    <lineage>
        <taxon>Eukaryota</taxon>
        <taxon>Sar</taxon>
        <taxon>Stramenopiles</taxon>
        <taxon>Oomycota</taxon>
        <taxon>Peronosporomycetes</taxon>
        <taxon>Peronosporales</taxon>
        <taxon>Peronosporaceae</taxon>
        <taxon>Phytophthora</taxon>
    </lineage>
</organism>
<feature type="chain" id="PRO_5036164965" description="RxLR effector protein" evidence="1">
    <location>
        <begin position="25"/>
        <end position="130"/>
    </location>
</feature>
<dbReference type="EMBL" id="QXFU01000491">
    <property type="protein sequence ID" value="KAE9032252.1"/>
    <property type="molecule type" value="Genomic_DNA"/>
</dbReference>